<feature type="transmembrane region" description="Helical" evidence="2">
    <location>
        <begin position="40"/>
        <end position="66"/>
    </location>
</feature>
<accession>A0A2S6GRE6</accession>
<evidence type="ECO:0000313" key="4">
    <source>
        <dbReference type="Proteomes" id="UP000239203"/>
    </source>
</evidence>
<keyword evidence="2" id="KW-0472">Membrane</keyword>
<evidence type="ECO:0000256" key="2">
    <source>
        <dbReference type="SAM" id="Phobius"/>
    </source>
</evidence>
<evidence type="ECO:0000313" key="3">
    <source>
        <dbReference type="EMBL" id="PPK67812.1"/>
    </source>
</evidence>
<dbReference type="OrthoDB" id="9993365at2"/>
<organism evidence="3 4">
    <name type="scientific">Actinokineospora auranticolor</name>
    <dbReference type="NCBI Taxonomy" id="155976"/>
    <lineage>
        <taxon>Bacteria</taxon>
        <taxon>Bacillati</taxon>
        <taxon>Actinomycetota</taxon>
        <taxon>Actinomycetes</taxon>
        <taxon>Pseudonocardiales</taxon>
        <taxon>Pseudonocardiaceae</taxon>
        <taxon>Actinokineospora</taxon>
    </lineage>
</organism>
<name>A0A2S6GRE6_9PSEU</name>
<evidence type="ECO:0000256" key="1">
    <source>
        <dbReference type="SAM" id="MobiDB-lite"/>
    </source>
</evidence>
<feature type="region of interest" description="Disordered" evidence="1">
    <location>
        <begin position="70"/>
        <end position="119"/>
    </location>
</feature>
<keyword evidence="4" id="KW-1185">Reference proteome</keyword>
<protein>
    <submittedName>
        <fullName evidence="3">Uncharacterized protein</fullName>
    </submittedName>
</protein>
<gene>
    <name evidence="3" type="ORF">CLV40_10642</name>
</gene>
<feature type="compositionally biased region" description="Low complexity" evidence="1">
    <location>
        <begin position="80"/>
        <end position="95"/>
    </location>
</feature>
<dbReference type="Proteomes" id="UP000239203">
    <property type="component" value="Unassembled WGS sequence"/>
</dbReference>
<keyword evidence="2" id="KW-0812">Transmembrane</keyword>
<dbReference type="RefSeq" id="WP_104479118.1">
    <property type="nucleotide sequence ID" value="NZ_CP154825.1"/>
</dbReference>
<feature type="compositionally biased region" description="Polar residues" evidence="1">
    <location>
        <begin position="97"/>
        <end position="111"/>
    </location>
</feature>
<sequence>MTDDVRELLEVALRGEPPMGLDRAGVIADGKRRLRRRRQAAVGGVTLAVAFAVFGAAAISGGAFGLRPEQVGPAAPPPSTSSSVDPGAPAAAPAPVSTVTQSPVAPSTSPGTRAPEMEYPDYSTFATSMREMAKKWPAEIFTKTSYEGAYEWNTKGPDGWMKATLHTKLGNRLLTVRMYYTGEFSHSTACQQQPSCYTRVQDRTPLRVTRTEERPTIVQVVADRPDGRTVEVTETIGEGSGWRFDQVLGDDLLISIAVGAGPRG</sequence>
<reference evidence="3 4" key="1">
    <citation type="submission" date="2018-02" db="EMBL/GenBank/DDBJ databases">
        <title>Genomic Encyclopedia of Archaeal and Bacterial Type Strains, Phase II (KMG-II): from individual species to whole genera.</title>
        <authorList>
            <person name="Goeker M."/>
        </authorList>
    </citation>
    <scope>NUCLEOTIDE SEQUENCE [LARGE SCALE GENOMIC DNA]</scope>
    <source>
        <strain evidence="3 4">YU 961-1</strain>
    </source>
</reference>
<proteinExistence type="predicted"/>
<dbReference type="AlphaFoldDB" id="A0A2S6GRE6"/>
<dbReference type="EMBL" id="PTIX01000006">
    <property type="protein sequence ID" value="PPK67812.1"/>
    <property type="molecule type" value="Genomic_DNA"/>
</dbReference>
<comment type="caution">
    <text evidence="3">The sequence shown here is derived from an EMBL/GenBank/DDBJ whole genome shotgun (WGS) entry which is preliminary data.</text>
</comment>
<keyword evidence="2" id="KW-1133">Transmembrane helix</keyword>